<feature type="domain" description="DUF676" evidence="3">
    <location>
        <begin position="598"/>
        <end position="788"/>
    </location>
</feature>
<evidence type="ECO:0000259" key="3">
    <source>
        <dbReference type="Pfam" id="PF05057"/>
    </source>
</evidence>
<organism evidence="4 5">
    <name type="scientific">Ditylenchus destructor</name>
    <dbReference type="NCBI Taxonomy" id="166010"/>
    <lineage>
        <taxon>Eukaryota</taxon>
        <taxon>Metazoa</taxon>
        <taxon>Ecdysozoa</taxon>
        <taxon>Nematoda</taxon>
        <taxon>Chromadorea</taxon>
        <taxon>Rhabditida</taxon>
        <taxon>Tylenchina</taxon>
        <taxon>Tylenchomorpha</taxon>
        <taxon>Sphaerularioidea</taxon>
        <taxon>Anguinidae</taxon>
        <taxon>Anguininae</taxon>
        <taxon>Ditylenchus</taxon>
    </lineage>
</organism>
<name>A0AAD4N9Y9_9BILA</name>
<dbReference type="InterPro" id="IPR044294">
    <property type="entry name" value="Lipase-like"/>
</dbReference>
<dbReference type="Pfam" id="PF05057">
    <property type="entry name" value="DUF676"/>
    <property type="match status" value="1"/>
</dbReference>
<dbReference type="PANTHER" id="PTHR12482:SF5">
    <property type="entry name" value="DUF676 DOMAIN-CONTAINING PROTEIN"/>
    <property type="match status" value="1"/>
</dbReference>
<evidence type="ECO:0000256" key="1">
    <source>
        <dbReference type="ARBA" id="ARBA00007949"/>
    </source>
</evidence>
<evidence type="ECO:0000313" key="4">
    <source>
        <dbReference type="EMBL" id="KAI1722322.1"/>
    </source>
</evidence>
<sequence>MRLEVFPTFSVYIHLHEFNAIDLVHGYYQIRFGFKPNSLMTFQLSSERKLSPRDGGAGPSTANSTGISRVAKIAFREQSVELDDIFKCRVNVEKRIDRFEPVLLPMQLELWYLDPEATPSASSYTLVSKRTVEILARADKSTHCYRSIFFEYFIFSAVTITIHASVVGLRVVRTKPAPDPPISDKLRNFHQIICRMVLSTVHSLQTFVQRYSRVLTSPIKIVCGDMEKEEERLKRELEASRNPWGKLEGDLTAFSSQLSRLFNQLLQLFSRSVALREIMLAEFDQQRMKQLSEAFLFSEDTVQTLLQPTLNQNGHVIDLVKKSAYFSLIPPLAVYVANADVNLDNMSVIVEQRFLPSGVSAHANETPFSFPQRLSPMMSPPRSGLESPMENFQVATTPKKIFDFCLPLSALASRRQSNVDYGEDEYCISPGAPNNHLSVHTENWDKRRMTFPGLVPILKNASRSTDALDTEKGDASANLLGSTIFSSTLKAHSLCEISPKPETERQLEPTTGTSSTMSSPVKEVPVQSVNFGQISNGNLVIDGTMMEFVRRKESFKIHLVQQMSYKGYLYSDLASVENHFVPFSRLTKLAIEQRCVQDVHLVIFVHGLEGTCEDLTAYRNYLRITLPDCNLSFLLSEVNQTETWSDLRRMAENLLDEILRYILKMPCSPTRISLICHSLGGLIVRTMCGLEGMTPLLDKLHTLMTLNSPHCGLIFNQRTASWGLTLLQWWKQSPCLDQLTLKDSLNYRETFLYKLSQNGAFGLFRNVLLVGSTQDLYVPGHSALIEQCKAGLADNASGLGAVYAEILANINESVVGSNRHTTLVKYTVSHALAKVPKAQQVTGRAVHIAAVDDDIFIEKLISISAGKHFR</sequence>
<reference evidence="4" key="1">
    <citation type="submission" date="2022-01" db="EMBL/GenBank/DDBJ databases">
        <title>Genome Sequence Resource for Two Populations of Ditylenchus destructor, the Migratory Endoparasitic Phytonematode.</title>
        <authorList>
            <person name="Zhang H."/>
            <person name="Lin R."/>
            <person name="Xie B."/>
        </authorList>
    </citation>
    <scope>NUCLEOTIDE SEQUENCE</scope>
    <source>
        <strain evidence="4">BazhouSP</strain>
    </source>
</reference>
<dbReference type="AlphaFoldDB" id="A0AAD4N9Y9"/>
<feature type="compositionally biased region" description="Low complexity" evidence="2">
    <location>
        <begin position="510"/>
        <end position="519"/>
    </location>
</feature>
<evidence type="ECO:0000256" key="2">
    <source>
        <dbReference type="SAM" id="MobiDB-lite"/>
    </source>
</evidence>
<gene>
    <name evidence="4" type="ORF">DdX_04634</name>
</gene>
<proteinExistence type="inferred from homology"/>
<dbReference type="PANTHER" id="PTHR12482">
    <property type="entry name" value="LIPASE ROG1-RELATED-RELATED"/>
    <property type="match status" value="1"/>
</dbReference>
<dbReference type="EMBL" id="JAKKPZ010000004">
    <property type="protein sequence ID" value="KAI1722322.1"/>
    <property type="molecule type" value="Genomic_DNA"/>
</dbReference>
<comment type="caution">
    <text evidence="4">The sequence shown here is derived from an EMBL/GenBank/DDBJ whole genome shotgun (WGS) entry which is preliminary data.</text>
</comment>
<accession>A0AAD4N9Y9</accession>
<dbReference type="Pfam" id="PF12394">
    <property type="entry name" value="DUF3657"/>
    <property type="match status" value="1"/>
</dbReference>
<feature type="region of interest" description="Disordered" evidence="2">
    <location>
        <begin position="499"/>
        <end position="521"/>
    </location>
</feature>
<dbReference type="Proteomes" id="UP001201812">
    <property type="component" value="Unassembled WGS sequence"/>
</dbReference>
<dbReference type="InterPro" id="IPR029058">
    <property type="entry name" value="AB_hydrolase_fold"/>
</dbReference>
<dbReference type="InterPro" id="IPR022122">
    <property type="entry name" value="DUF3657"/>
</dbReference>
<dbReference type="InterPro" id="IPR007751">
    <property type="entry name" value="DUF676_lipase-like"/>
</dbReference>
<evidence type="ECO:0000313" key="5">
    <source>
        <dbReference type="Proteomes" id="UP001201812"/>
    </source>
</evidence>
<dbReference type="SUPFAM" id="SSF53474">
    <property type="entry name" value="alpha/beta-Hydrolases"/>
    <property type="match status" value="1"/>
</dbReference>
<protein>
    <submittedName>
        <fullName evidence="4">Serine esterase (DUF676) domain-containing protein</fullName>
    </submittedName>
</protein>
<dbReference type="Gene3D" id="3.40.50.1820">
    <property type="entry name" value="alpha/beta hydrolase"/>
    <property type="match status" value="1"/>
</dbReference>
<comment type="similarity">
    <text evidence="1">Belongs to the FAM135 family.</text>
</comment>
<keyword evidence="5" id="KW-1185">Reference proteome</keyword>